<protein>
    <submittedName>
        <fullName evidence="2">Uncharacterized protein</fullName>
    </submittedName>
</protein>
<keyword evidence="1" id="KW-0812">Transmembrane</keyword>
<keyword evidence="1" id="KW-0472">Membrane</keyword>
<dbReference type="AlphaFoldDB" id="A0A3G8XEF6"/>
<dbReference type="OrthoDB" id="1438437at2"/>
<feature type="transmembrane region" description="Helical" evidence="1">
    <location>
        <begin position="95"/>
        <end position="114"/>
    </location>
</feature>
<keyword evidence="1" id="KW-1133">Transmembrane helix</keyword>
<evidence type="ECO:0000256" key="1">
    <source>
        <dbReference type="SAM" id="Phobius"/>
    </source>
</evidence>
<sequence>MEREKIINFLEKFDYRYSVKNQVIEVKLDFSQKVMIDLSETTKIKISDKLVGWNFLTGLLVMSLKNAIIYNFIMSIISSFVFFYLQSLISSINFIPFYFVFILWLLMSIQYYVIKLENFKSRIMNLPE</sequence>
<keyword evidence="3" id="KW-1185">Reference proteome</keyword>
<proteinExistence type="predicted"/>
<gene>
    <name evidence="2" type="ORF">EIB73_00555</name>
</gene>
<dbReference type="EMBL" id="CP034159">
    <property type="protein sequence ID" value="AZI31752.1"/>
    <property type="molecule type" value="Genomic_DNA"/>
</dbReference>
<evidence type="ECO:0000313" key="2">
    <source>
        <dbReference type="EMBL" id="AZI31752.1"/>
    </source>
</evidence>
<organism evidence="2 3">
    <name type="scientific">Kaistella carnis</name>
    <dbReference type="NCBI Taxonomy" id="1241979"/>
    <lineage>
        <taxon>Bacteria</taxon>
        <taxon>Pseudomonadati</taxon>
        <taxon>Bacteroidota</taxon>
        <taxon>Flavobacteriia</taxon>
        <taxon>Flavobacteriales</taxon>
        <taxon>Weeksellaceae</taxon>
        <taxon>Chryseobacterium group</taxon>
        <taxon>Kaistella</taxon>
    </lineage>
</organism>
<evidence type="ECO:0000313" key="3">
    <source>
        <dbReference type="Proteomes" id="UP000270185"/>
    </source>
</evidence>
<reference evidence="3" key="1">
    <citation type="submission" date="2018-11" db="EMBL/GenBank/DDBJ databases">
        <title>Proposal to divide the Flavobacteriaceae and reorganize its genera based on Amino Acid Identity values calculated from whole genome sequences.</title>
        <authorList>
            <person name="Nicholson A.C."/>
            <person name="Gulvik C.A."/>
            <person name="Whitney A.M."/>
            <person name="Humrighouse B.W."/>
            <person name="Bell M."/>
            <person name="Holmes B."/>
            <person name="Steigerwalt A.G."/>
            <person name="Villarma A."/>
            <person name="Sheth M."/>
            <person name="Batra D."/>
            <person name="Pryor J."/>
            <person name="Bernardet J.-F."/>
            <person name="Hugo C."/>
            <person name="Kampfer P."/>
            <person name="Newman J.D."/>
            <person name="McQuiston J.R."/>
        </authorList>
    </citation>
    <scope>NUCLEOTIDE SEQUENCE [LARGE SCALE GENOMIC DNA]</scope>
    <source>
        <strain evidence="3">G0081</strain>
    </source>
</reference>
<dbReference type="RefSeq" id="WP_125021611.1">
    <property type="nucleotide sequence ID" value="NZ_CP034159.1"/>
</dbReference>
<dbReference type="Proteomes" id="UP000270185">
    <property type="component" value="Chromosome"/>
</dbReference>
<feature type="transmembrane region" description="Helical" evidence="1">
    <location>
        <begin position="68"/>
        <end position="89"/>
    </location>
</feature>
<dbReference type="KEGG" id="ccas:EIB73_00555"/>
<name>A0A3G8XEF6_9FLAO</name>
<accession>A0A3G8XEF6</accession>